<evidence type="ECO:0000259" key="1">
    <source>
        <dbReference type="Pfam" id="PF01909"/>
    </source>
</evidence>
<dbReference type="InterPro" id="IPR043519">
    <property type="entry name" value="NT_sf"/>
</dbReference>
<dbReference type="Proteomes" id="UP000502421">
    <property type="component" value="Chromosome"/>
</dbReference>
<feature type="domain" description="Polymerase nucleotidyl transferase" evidence="1">
    <location>
        <begin position="13"/>
        <end position="55"/>
    </location>
</feature>
<reference evidence="3" key="1">
    <citation type="submission" date="2020-04" db="EMBL/GenBank/DDBJ databases">
        <authorList>
            <person name="Kittiwongwattana C."/>
        </authorList>
    </citation>
    <scope>NUCLEOTIDE SEQUENCE [LARGE SCALE GENOMIC DNA]</scope>
    <source>
        <strain evidence="3">1310</strain>
    </source>
</reference>
<dbReference type="Pfam" id="PF01909">
    <property type="entry name" value="NTP_transf_2"/>
    <property type="match status" value="1"/>
</dbReference>
<protein>
    <submittedName>
        <fullName evidence="2">Nucleotidyltransferase domain-containing protein</fullName>
    </submittedName>
</protein>
<proteinExistence type="predicted"/>
<organism evidence="2 3">
    <name type="scientific">Chitinophaga oryzae</name>
    <dbReference type="NCBI Taxonomy" id="2725414"/>
    <lineage>
        <taxon>Bacteria</taxon>
        <taxon>Pseudomonadati</taxon>
        <taxon>Bacteroidota</taxon>
        <taxon>Chitinophagia</taxon>
        <taxon>Chitinophagales</taxon>
        <taxon>Chitinophagaceae</taxon>
        <taxon>Chitinophaga</taxon>
    </lineage>
</organism>
<dbReference type="GO" id="GO:0016779">
    <property type="term" value="F:nucleotidyltransferase activity"/>
    <property type="evidence" value="ECO:0007669"/>
    <property type="project" value="InterPro"/>
</dbReference>
<dbReference type="KEGG" id="coy:HF329_28675"/>
<evidence type="ECO:0000313" key="3">
    <source>
        <dbReference type="Proteomes" id="UP000502421"/>
    </source>
</evidence>
<dbReference type="AlphaFoldDB" id="A0AAE6ZM26"/>
<dbReference type="InterPro" id="IPR002934">
    <property type="entry name" value="Polymerase_NTP_transf_dom"/>
</dbReference>
<name>A0AAE6ZM26_9BACT</name>
<sequence length="285" mass="31663">MHLSENKQQLLTRIANSLQQVEGVAAVVLGGSYAAGMASDQSDLDIGIYYHADKPFKAEDISRVVAQYAVSPATVTGFYEWGPWVNGGAWMMTTAGKVDFLYRNVQQVQETIDKAQQGIWENHYEQQPPYGFSSVIYLAEVSICRPLYDPAGVLAAWKEIVSVYPPALKETIIRESLWSADFTLWQTAGFAEKQDVYNTVGCLARAVKNMMAALFAINERYPLGDKRVMAQLQGAAKLPAGLQEKMEAVLCVSKTTITENVERLKALHRDVVLLSDGLYKPLYQL</sequence>
<dbReference type="CDD" id="cd05403">
    <property type="entry name" value="NT_KNTase_like"/>
    <property type="match status" value="1"/>
</dbReference>
<dbReference type="Gene3D" id="3.30.460.10">
    <property type="entry name" value="Beta Polymerase, domain 2"/>
    <property type="match status" value="1"/>
</dbReference>
<dbReference type="EMBL" id="CP051205">
    <property type="protein sequence ID" value="QJB35067.1"/>
    <property type="molecule type" value="Genomic_DNA"/>
</dbReference>
<gene>
    <name evidence="2" type="ORF">HF329_28675</name>
</gene>
<dbReference type="SUPFAM" id="SSF81301">
    <property type="entry name" value="Nucleotidyltransferase"/>
    <property type="match status" value="1"/>
</dbReference>
<accession>A0AAE6ZM26</accession>
<dbReference type="RefSeq" id="WP_168809777.1">
    <property type="nucleotide sequence ID" value="NZ_CP051205.1"/>
</dbReference>
<evidence type="ECO:0000313" key="2">
    <source>
        <dbReference type="EMBL" id="QJB35067.1"/>
    </source>
</evidence>